<feature type="compositionally biased region" description="Basic and acidic residues" evidence="1">
    <location>
        <begin position="87"/>
        <end position="100"/>
    </location>
</feature>
<feature type="compositionally biased region" description="Low complexity" evidence="1">
    <location>
        <begin position="135"/>
        <end position="149"/>
    </location>
</feature>
<evidence type="ECO:0000313" key="3">
    <source>
        <dbReference type="Proteomes" id="UP000694255"/>
    </source>
</evidence>
<reference evidence="2 3" key="1">
    <citation type="journal article" date="2021" name="DNA Res.">
        <title>Genome analysis of Candida subhashii reveals its hybrid nature and dual mitochondrial genome conformations.</title>
        <authorList>
            <person name="Mixao V."/>
            <person name="Hegedusova E."/>
            <person name="Saus E."/>
            <person name="Pryszcz L.P."/>
            <person name="Cillingova A."/>
            <person name="Nosek J."/>
            <person name="Gabaldon T."/>
        </authorList>
    </citation>
    <scope>NUCLEOTIDE SEQUENCE [LARGE SCALE GENOMIC DNA]</scope>
    <source>
        <strain evidence="2 3">CBS 10753</strain>
    </source>
</reference>
<dbReference type="EMBL" id="JAGSYN010000272">
    <property type="protein sequence ID" value="KAG7660903.1"/>
    <property type="molecule type" value="Genomic_DNA"/>
</dbReference>
<organism evidence="2 3">
    <name type="scientific">[Candida] subhashii</name>
    <dbReference type="NCBI Taxonomy" id="561895"/>
    <lineage>
        <taxon>Eukaryota</taxon>
        <taxon>Fungi</taxon>
        <taxon>Dikarya</taxon>
        <taxon>Ascomycota</taxon>
        <taxon>Saccharomycotina</taxon>
        <taxon>Pichiomycetes</taxon>
        <taxon>Debaryomycetaceae</taxon>
        <taxon>Spathaspora</taxon>
    </lineage>
</organism>
<protein>
    <submittedName>
        <fullName evidence="2">Uncharacterized protein</fullName>
    </submittedName>
</protein>
<feature type="compositionally biased region" description="Basic residues" evidence="1">
    <location>
        <begin position="188"/>
        <end position="197"/>
    </location>
</feature>
<accession>A0A8J5UE81</accession>
<comment type="caution">
    <text evidence="2">The sequence shown here is derived from an EMBL/GenBank/DDBJ whole genome shotgun (WGS) entry which is preliminary data.</text>
</comment>
<proteinExistence type="predicted"/>
<dbReference type="GeneID" id="73472378"/>
<dbReference type="Proteomes" id="UP000694255">
    <property type="component" value="Unassembled WGS sequence"/>
</dbReference>
<dbReference type="InterPro" id="IPR022592">
    <property type="entry name" value="Nucleolar_19"/>
</dbReference>
<feature type="region of interest" description="Disordered" evidence="1">
    <location>
        <begin position="83"/>
        <end position="197"/>
    </location>
</feature>
<feature type="compositionally biased region" description="Basic and acidic residues" evidence="1">
    <location>
        <begin position="116"/>
        <end position="133"/>
    </location>
</feature>
<gene>
    <name evidence="2" type="ORF">J8A68_005578</name>
</gene>
<evidence type="ECO:0000313" key="2">
    <source>
        <dbReference type="EMBL" id="KAG7660903.1"/>
    </source>
</evidence>
<dbReference type="Pfam" id="PF10863">
    <property type="entry name" value="NOP19"/>
    <property type="match status" value="1"/>
</dbReference>
<sequence length="197" mass="22597">MSKPNRRKEIKQKEELQARFQFSLAQTNKLALNWLKPLQDQSTKDATPDSESESSFYDMCIIPQGSGLSALERKDVSKIGDFINSNDLKKSNLQESENIKKSRTTTSKPMLALMNKMRDGQRSNIKKNYEHQRQQQRQKPQYQQIQKSQTVTKPSPNDQDSDSDEEDRELLKSRSVKKGANIMFGGKLKGKKGGRPF</sequence>
<evidence type="ECO:0000256" key="1">
    <source>
        <dbReference type="SAM" id="MobiDB-lite"/>
    </source>
</evidence>
<dbReference type="AlphaFoldDB" id="A0A8J5UE81"/>
<dbReference type="GO" id="GO:0042274">
    <property type="term" value="P:ribosomal small subunit biogenesis"/>
    <property type="evidence" value="ECO:0007669"/>
    <property type="project" value="InterPro"/>
</dbReference>
<dbReference type="RefSeq" id="XP_049261136.1">
    <property type="nucleotide sequence ID" value="XM_049409659.1"/>
</dbReference>
<keyword evidence="3" id="KW-1185">Reference proteome</keyword>
<dbReference type="GO" id="GO:0030686">
    <property type="term" value="C:90S preribosome"/>
    <property type="evidence" value="ECO:0007669"/>
    <property type="project" value="InterPro"/>
</dbReference>
<name>A0A8J5UE81_9ASCO</name>
<feature type="compositionally biased region" description="Acidic residues" evidence="1">
    <location>
        <begin position="159"/>
        <end position="168"/>
    </location>
</feature>
<dbReference type="OrthoDB" id="4068385at2759"/>